<name>A0A4Q9V237_9ACTO</name>
<keyword evidence="1" id="KW-0227">DNA damage</keyword>
<comment type="caution">
    <text evidence="5">The sequence shown here is derived from an EMBL/GenBank/DDBJ whole genome shotgun (WGS) entry which is preliminary data.</text>
</comment>
<dbReference type="SMART" id="SM00986">
    <property type="entry name" value="UDG"/>
    <property type="match status" value="1"/>
</dbReference>
<evidence type="ECO:0000256" key="3">
    <source>
        <dbReference type="ARBA" id="ARBA00023204"/>
    </source>
</evidence>
<dbReference type="AlphaFoldDB" id="A0A4Q9V237"/>
<protein>
    <submittedName>
        <fullName evidence="5">Mismatch-specific DNA-glycosylase</fullName>
    </submittedName>
</protein>
<dbReference type="CDD" id="cd10028">
    <property type="entry name" value="UDG-F2_TDG_MUG"/>
    <property type="match status" value="1"/>
</dbReference>
<dbReference type="PANTHER" id="PTHR12159">
    <property type="entry name" value="G/T AND G/U MISMATCH-SPECIFIC DNA GLYCOSYLASE"/>
    <property type="match status" value="1"/>
</dbReference>
<keyword evidence="2" id="KW-0378">Hydrolase</keyword>
<evidence type="ECO:0000313" key="5">
    <source>
        <dbReference type="EMBL" id="TBW23676.1"/>
    </source>
</evidence>
<dbReference type="SMART" id="SM00987">
    <property type="entry name" value="UreE_C"/>
    <property type="match status" value="1"/>
</dbReference>
<feature type="domain" description="Uracil-DNA glycosylase-like" evidence="4">
    <location>
        <begin position="25"/>
        <end position="195"/>
    </location>
</feature>
<dbReference type="GO" id="GO:0008263">
    <property type="term" value="F:pyrimidine-specific mismatch base pair DNA N-glycosylase activity"/>
    <property type="evidence" value="ECO:0007669"/>
    <property type="project" value="TreeGrafter"/>
</dbReference>
<organism evidence="5 6">
    <name type="scientific">Arcanobacterium bovis</name>
    <dbReference type="NCBI Taxonomy" id="2529275"/>
    <lineage>
        <taxon>Bacteria</taxon>
        <taxon>Bacillati</taxon>
        <taxon>Actinomycetota</taxon>
        <taxon>Actinomycetes</taxon>
        <taxon>Actinomycetales</taxon>
        <taxon>Actinomycetaceae</taxon>
        <taxon>Arcanobacterium</taxon>
    </lineage>
</organism>
<dbReference type="SUPFAM" id="SSF52141">
    <property type="entry name" value="Uracil-DNA glycosylase-like"/>
    <property type="match status" value="1"/>
</dbReference>
<dbReference type="PANTHER" id="PTHR12159:SF9">
    <property type="entry name" value="G_T MISMATCH-SPECIFIC THYMINE DNA GLYCOSYLASE"/>
    <property type="match status" value="1"/>
</dbReference>
<dbReference type="GO" id="GO:0006285">
    <property type="term" value="P:base-excision repair, AP site formation"/>
    <property type="evidence" value="ECO:0007669"/>
    <property type="project" value="InterPro"/>
</dbReference>
<proteinExistence type="predicted"/>
<evidence type="ECO:0000256" key="2">
    <source>
        <dbReference type="ARBA" id="ARBA00022801"/>
    </source>
</evidence>
<dbReference type="Proteomes" id="UP000293036">
    <property type="component" value="Unassembled WGS sequence"/>
</dbReference>
<dbReference type="InterPro" id="IPR015637">
    <property type="entry name" value="MUG/TDG"/>
</dbReference>
<evidence type="ECO:0000259" key="4">
    <source>
        <dbReference type="SMART" id="SM00986"/>
    </source>
</evidence>
<dbReference type="Gene3D" id="3.40.470.10">
    <property type="entry name" value="Uracil-DNA glycosylase-like domain"/>
    <property type="match status" value="1"/>
</dbReference>
<dbReference type="GO" id="GO:0004844">
    <property type="term" value="F:uracil DNA N-glycosylase activity"/>
    <property type="evidence" value="ECO:0007669"/>
    <property type="project" value="TreeGrafter"/>
</dbReference>
<keyword evidence="3" id="KW-0234">DNA repair</keyword>
<keyword evidence="6" id="KW-1185">Reference proteome</keyword>
<reference evidence="5 6" key="1">
    <citation type="submission" date="2019-02" db="EMBL/GenBank/DDBJ databases">
        <title>Arcanobacterium bovis sp. nov., isolated from the milk of a cow with mastitis.</title>
        <authorList>
            <person name="Sammra O."/>
            <person name="Foster G."/>
            <person name="Hassan A."/>
            <person name="Alssahen M."/>
            <person name="Laemmler C."/>
            <person name="Borowiak M."/>
            <person name="Malorny B."/>
            <person name="Abdulmawjood A."/>
        </authorList>
    </citation>
    <scope>NUCLEOTIDE SEQUENCE [LARGE SCALE GENOMIC DNA]</scope>
    <source>
        <strain evidence="5 6">C605018/01/1</strain>
    </source>
</reference>
<dbReference type="EMBL" id="SJDT01000001">
    <property type="protein sequence ID" value="TBW23676.1"/>
    <property type="molecule type" value="Genomic_DNA"/>
</dbReference>
<evidence type="ECO:0000313" key="6">
    <source>
        <dbReference type="Proteomes" id="UP000293036"/>
    </source>
</evidence>
<dbReference type="Pfam" id="PF03167">
    <property type="entry name" value="UDG"/>
    <property type="match status" value="1"/>
</dbReference>
<dbReference type="OrthoDB" id="9799921at2"/>
<sequence length="201" mass="22107">MRISPLGNRRPLRSELPQYVNGTVDDILCPHPWLLIVGINPGLWTAAVNAPFAAPSNRFWPSLYNAGLLPNLVDATAGLKPEDELAMQERGIALTNLVNRATAKAAELRRDELEAGGRRLAHLAQELQPDVVAILGITAYREAFGKPKAQLGRQYDDGDRPVSLGDGELWVLPQPSGLNAHATMPVLVDWWQQVAARRRRS</sequence>
<dbReference type="RefSeq" id="WP_131279090.1">
    <property type="nucleotide sequence ID" value="NZ_JBHSLR010000009.1"/>
</dbReference>
<dbReference type="InterPro" id="IPR005122">
    <property type="entry name" value="Uracil-DNA_glycosylase-like"/>
</dbReference>
<gene>
    <name evidence="5" type="ORF">EZJ44_00595</name>
</gene>
<evidence type="ECO:0000256" key="1">
    <source>
        <dbReference type="ARBA" id="ARBA00022763"/>
    </source>
</evidence>
<dbReference type="InterPro" id="IPR036895">
    <property type="entry name" value="Uracil-DNA_glycosylase-like_sf"/>
</dbReference>
<accession>A0A4Q9V237</accession>